<organism evidence="1 2">
    <name type="scientific">Trapa natans</name>
    <name type="common">Water chestnut</name>
    <dbReference type="NCBI Taxonomy" id="22666"/>
    <lineage>
        <taxon>Eukaryota</taxon>
        <taxon>Viridiplantae</taxon>
        <taxon>Streptophyta</taxon>
        <taxon>Embryophyta</taxon>
        <taxon>Tracheophyta</taxon>
        <taxon>Spermatophyta</taxon>
        <taxon>Magnoliopsida</taxon>
        <taxon>eudicotyledons</taxon>
        <taxon>Gunneridae</taxon>
        <taxon>Pentapetalae</taxon>
        <taxon>rosids</taxon>
        <taxon>malvids</taxon>
        <taxon>Myrtales</taxon>
        <taxon>Lythraceae</taxon>
        <taxon>Trapa</taxon>
    </lineage>
</organism>
<name>A0AAN7KM83_TRANT</name>
<gene>
    <name evidence="1" type="ORF">SAY86_027347</name>
</gene>
<keyword evidence="2" id="KW-1185">Reference proteome</keyword>
<protein>
    <submittedName>
        <fullName evidence="1">Uncharacterized protein</fullName>
    </submittedName>
</protein>
<dbReference type="AlphaFoldDB" id="A0AAN7KM83"/>
<dbReference type="EMBL" id="JAXQNO010000021">
    <property type="protein sequence ID" value="KAK4769197.1"/>
    <property type="molecule type" value="Genomic_DNA"/>
</dbReference>
<sequence>MEANKEREHYLKGNNLLTFSPSPSHSYVGDISKMCAHCTLSLCCHNKPNPTRASITRHVSPFYRGPIACLAVVEFSVPQSSRSQEVKELQSGKQ</sequence>
<dbReference type="Proteomes" id="UP001346149">
    <property type="component" value="Unassembled WGS sequence"/>
</dbReference>
<evidence type="ECO:0000313" key="1">
    <source>
        <dbReference type="EMBL" id="KAK4769197.1"/>
    </source>
</evidence>
<accession>A0AAN7KM83</accession>
<reference evidence="1 2" key="1">
    <citation type="journal article" date="2023" name="Hortic Res">
        <title>Pangenome of water caltrop reveals structural variations and asymmetric subgenome divergence after allopolyploidization.</title>
        <authorList>
            <person name="Zhang X."/>
            <person name="Chen Y."/>
            <person name="Wang L."/>
            <person name="Yuan Y."/>
            <person name="Fang M."/>
            <person name="Shi L."/>
            <person name="Lu R."/>
            <person name="Comes H.P."/>
            <person name="Ma Y."/>
            <person name="Chen Y."/>
            <person name="Huang G."/>
            <person name="Zhou Y."/>
            <person name="Zheng Z."/>
            <person name="Qiu Y."/>
        </authorList>
    </citation>
    <scope>NUCLEOTIDE SEQUENCE [LARGE SCALE GENOMIC DNA]</scope>
    <source>
        <strain evidence="1">F231</strain>
    </source>
</reference>
<proteinExistence type="predicted"/>
<comment type="caution">
    <text evidence="1">The sequence shown here is derived from an EMBL/GenBank/DDBJ whole genome shotgun (WGS) entry which is preliminary data.</text>
</comment>
<evidence type="ECO:0000313" key="2">
    <source>
        <dbReference type="Proteomes" id="UP001346149"/>
    </source>
</evidence>